<feature type="domain" description="ABC transporter" evidence="4">
    <location>
        <begin position="1"/>
        <end position="233"/>
    </location>
</feature>
<evidence type="ECO:0000256" key="1">
    <source>
        <dbReference type="ARBA" id="ARBA00022448"/>
    </source>
</evidence>
<dbReference type="EMBL" id="QJJQ01000011">
    <property type="protein sequence ID" value="PXW85254.1"/>
    <property type="molecule type" value="Genomic_DNA"/>
</dbReference>
<evidence type="ECO:0000259" key="4">
    <source>
        <dbReference type="PROSITE" id="PS50893"/>
    </source>
</evidence>
<dbReference type="RefSeq" id="WP_110396175.1">
    <property type="nucleotide sequence ID" value="NZ_JBHUHB010000001.1"/>
</dbReference>
<dbReference type="SUPFAM" id="SSF52540">
    <property type="entry name" value="P-loop containing nucleoside triphosphate hydrolases"/>
    <property type="match status" value="1"/>
</dbReference>
<comment type="caution">
    <text evidence="5">The sequence shown here is derived from an EMBL/GenBank/DDBJ whole genome shotgun (WGS) entry which is preliminary data.</text>
</comment>
<dbReference type="Gene3D" id="3.40.50.300">
    <property type="entry name" value="P-loop containing nucleotide triphosphate hydrolases"/>
    <property type="match status" value="1"/>
</dbReference>
<accession>A0A2V3VW84</accession>
<dbReference type="CDD" id="cd03230">
    <property type="entry name" value="ABC_DR_subfamily_A"/>
    <property type="match status" value="1"/>
</dbReference>
<dbReference type="InterPro" id="IPR051782">
    <property type="entry name" value="ABC_Transporter_VariousFunc"/>
</dbReference>
<dbReference type="Proteomes" id="UP000247978">
    <property type="component" value="Unassembled WGS sequence"/>
</dbReference>
<name>A0A2V3VW84_9BACI</name>
<dbReference type="OrthoDB" id="9804819at2"/>
<dbReference type="Pfam" id="PF00005">
    <property type="entry name" value="ABC_tran"/>
    <property type="match status" value="1"/>
</dbReference>
<keyword evidence="3 5" id="KW-0067">ATP-binding</keyword>
<evidence type="ECO:0000256" key="2">
    <source>
        <dbReference type="ARBA" id="ARBA00022741"/>
    </source>
</evidence>
<gene>
    <name evidence="5" type="ORF">DFR56_11120</name>
</gene>
<evidence type="ECO:0000256" key="3">
    <source>
        <dbReference type="ARBA" id="ARBA00022840"/>
    </source>
</evidence>
<organism evidence="5 6">
    <name type="scientific">Pseudogracilibacillus auburnensis</name>
    <dbReference type="NCBI Taxonomy" id="1494959"/>
    <lineage>
        <taxon>Bacteria</taxon>
        <taxon>Bacillati</taxon>
        <taxon>Bacillota</taxon>
        <taxon>Bacilli</taxon>
        <taxon>Bacillales</taxon>
        <taxon>Bacillaceae</taxon>
        <taxon>Pseudogracilibacillus</taxon>
    </lineage>
</organism>
<dbReference type="AlphaFoldDB" id="A0A2V3VW84"/>
<keyword evidence="1" id="KW-0813">Transport</keyword>
<protein>
    <submittedName>
        <fullName evidence="5">ABC-2 type transport system ATP-binding protein</fullName>
    </submittedName>
</protein>
<dbReference type="SMART" id="SM00382">
    <property type="entry name" value="AAA"/>
    <property type="match status" value="1"/>
</dbReference>
<dbReference type="PANTHER" id="PTHR42939:SF1">
    <property type="entry name" value="ABC TRANSPORTER ATP-BINDING PROTEIN ALBC-RELATED"/>
    <property type="match status" value="1"/>
</dbReference>
<dbReference type="InterPro" id="IPR003593">
    <property type="entry name" value="AAA+_ATPase"/>
</dbReference>
<dbReference type="PANTHER" id="PTHR42939">
    <property type="entry name" value="ABC TRANSPORTER ATP-BINDING PROTEIN ALBC-RELATED"/>
    <property type="match status" value="1"/>
</dbReference>
<dbReference type="GO" id="GO:0016887">
    <property type="term" value="F:ATP hydrolysis activity"/>
    <property type="evidence" value="ECO:0007669"/>
    <property type="project" value="InterPro"/>
</dbReference>
<keyword evidence="6" id="KW-1185">Reference proteome</keyword>
<evidence type="ECO:0000313" key="6">
    <source>
        <dbReference type="Proteomes" id="UP000247978"/>
    </source>
</evidence>
<keyword evidence="2" id="KW-0547">Nucleotide-binding</keyword>
<sequence length="256" mass="29603">MISLHIDRMSYNNTFKLEKIDLDIKKNEITLLLGHNGAGKTTIIKSLFGLVEFKGNLKLNNRVISLKKSQDLDLFKRETSYISDELSLFDYLTPSEYFSLMKNTVTEKVDDKFLNLLIELFELEVYLDNPISTLSHGNKKKTQIVSQLLKQPNYIIFDEPTNGLDPDMIIVLKKVLQIIKKMNIGILLSTHNLSFGEELYDQIMVLRDGKIKLNASKEQVKVQYSNHTLEEIYTKVNKDYYTHIEGILHELNQAND</sequence>
<reference evidence="5 6" key="1">
    <citation type="submission" date="2018-05" db="EMBL/GenBank/DDBJ databases">
        <title>Genomic Encyclopedia of Type Strains, Phase IV (KMG-IV): sequencing the most valuable type-strain genomes for metagenomic binning, comparative biology and taxonomic classification.</title>
        <authorList>
            <person name="Goeker M."/>
        </authorList>
    </citation>
    <scope>NUCLEOTIDE SEQUENCE [LARGE SCALE GENOMIC DNA]</scope>
    <source>
        <strain evidence="5 6">DSM 28556</strain>
    </source>
</reference>
<dbReference type="PROSITE" id="PS50893">
    <property type="entry name" value="ABC_TRANSPORTER_2"/>
    <property type="match status" value="1"/>
</dbReference>
<dbReference type="InterPro" id="IPR003439">
    <property type="entry name" value="ABC_transporter-like_ATP-bd"/>
</dbReference>
<evidence type="ECO:0000313" key="5">
    <source>
        <dbReference type="EMBL" id="PXW85254.1"/>
    </source>
</evidence>
<dbReference type="InterPro" id="IPR027417">
    <property type="entry name" value="P-loop_NTPase"/>
</dbReference>
<dbReference type="GO" id="GO:0005524">
    <property type="term" value="F:ATP binding"/>
    <property type="evidence" value="ECO:0007669"/>
    <property type="project" value="UniProtKB-KW"/>
</dbReference>
<proteinExistence type="predicted"/>